<dbReference type="Gene3D" id="2.60.40.10">
    <property type="entry name" value="Immunoglobulins"/>
    <property type="match status" value="1"/>
</dbReference>
<dbReference type="EMBL" id="JBHMEZ010000012">
    <property type="protein sequence ID" value="MFB9053967.1"/>
    <property type="molecule type" value="Genomic_DNA"/>
</dbReference>
<sequence>MMKFIKYAFSLAVIALIAIGCSEDDNTDYVNAIAAPTNVSASVRVTQDNTGLVTITPLAEGAVSYDVSFGDGSEKEVNITPGKGAMHVYAEGTYEATITAISLNGLTTEASQSVVVSFKTPENLVVTIENDPAISKQVNISATADFATGFEVYFGEDDAADPMPLNVDETISYQYEDAGTYTIKVVAMSAAAETTEYSEAFVVTAILQPLEAAPVPIRAQADVISIYSDSYTNPESIDYNPNWGQSTTYTEIQVGGNNTIQYGDITYQGIDFSGAPVNASAMEFVHIDVWTAEADFNALLFPITAAADGATSETSYELELKQDEWTSFEIPLSVFTAANGSLDFSNTIQFKLEGLPSGSGTIFIDNLFFYKVPSGIDTGLVGTWKLSSAAGSLGVGPAVGDITWWNCDADCVTDRACYYDDTYVFSADGTFKNVMGDATWVESWQGGSDSCGVPVAPHDGSNAATYVYNEDINSITLNGKGAFIGLSKGTNSGELTSPADAPDSITYSAAFSDPNTIQVSIETGTGSGTFWQFTLVREGVVSSPLTGTWQMSQDAGSLGVGPSVGDVSWWNCDDACVTERACYYDDAYVFGADGTFKNEFGGSTWLESWLGGTDGCGTPIAPFDGSIAATYTYSGGVLTINGKGSFIGLAKANNEGELSNAADAPDAITYNVTFIDNNTISVAVETGTGSGTFWQYKLVRI</sequence>
<dbReference type="InterPro" id="IPR035986">
    <property type="entry name" value="PKD_dom_sf"/>
</dbReference>
<dbReference type="RefSeq" id="WP_382383332.1">
    <property type="nucleotide sequence ID" value="NZ_JBHMEZ010000012.1"/>
</dbReference>
<evidence type="ECO:0000313" key="3">
    <source>
        <dbReference type="EMBL" id="MFB9053967.1"/>
    </source>
</evidence>
<dbReference type="InterPro" id="IPR013783">
    <property type="entry name" value="Ig-like_fold"/>
</dbReference>
<reference evidence="3 4" key="1">
    <citation type="submission" date="2024-09" db="EMBL/GenBank/DDBJ databases">
        <authorList>
            <person name="Sun Q."/>
            <person name="Mori K."/>
        </authorList>
    </citation>
    <scope>NUCLEOTIDE SEQUENCE [LARGE SCALE GENOMIC DNA]</scope>
    <source>
        <strain evidence="3 4">CECT 8286</strain>
    </source>
</reference>
<evidence type="ECO:0000259" key="2">
    <source>
        <dbReference type="SMART" id="SM00089"/>
    </source>
</evidence>
<protein>
    <recommendedName>
        <fullName evidence="2">PKD/Chitinase domain-containing protein</fullName>
    </recommendedName>
</protein>
<evidence type="ECO:0000256" key="1">
    <source>
        <dbReference type="SAM" id="SignalP"/>
    </source>
</evidence>
<name>A0ABV5F3G8_9FLAO</name>
<feature type="domain" description="PKD/Chitinase" evidence="2">
    <location>
        <begin position="125"/>
        <end position="206"/>
    </location>
</feature>
<dbReference type="Gene3D" id="2.60.120.430">
    <property type="entry name" value="Galactose-binding lectin"/>
    <property type="match status" value="1"/>
</dbReference>
<feature type="signal peptide" evidence="1">
    <location>
        <begin position="1"/>
        <end position="22"/>
    </location>
</feature>
<keyword evidence="4" id="KW-1185">Reference proteome</keyword>
<dbReference type="SUPFAM" id="SSF49299">
    <property type="entry name" value="PKD domain"/>
    <property type="match status" value="1"/>
</dbReference>
<comment type="caution">
    <text evidence="3">The sequence shown here is derived from an EMBL/GenBank/DDBJ whole genome shotgun (WGS) entry which is preliminary data.</text>
</comment>
<dbReference type="SMART" id="SM00089">
    <property type="entry name" value="PKD"/>
    <property type="match status" value="2"/>
</dbReference>
<accession>A0ABV5F3G8</accession>
<dbReference type="PROSITE" id="PS51257">
    <property type="entry name" value="PROKAR_LIPOPROTEIN"/>
    <property type="match status" value="1"/>
</dbReference>
<dbReference type="Proteomes" id="UP001589605">
    <property type="component" value="Unassembled WGS sequence"/>
</dbReference>
<dbReference type="InterPro" id="IPR022409">
    <property type="entry name" value="PKD/Chitinase_dom"/>
</dbReference>
<feature type="domain" description="PKD/Chitinase" evidence="2">
    <location>
        <begin position="38"/>
        <end position="119"/>
    </location>
</feature>
<proteinExistence type="predicted"/>
<gene>
    <name evidence="3" type="ORF">ACFFVB_12845</name>
</gene>
<keyword evidence="1" id="KW-0732">Signal</keyword>
<feature type="chain" id="PRO_5046122687" description="PKD/Chitinase domain-containing protein" evidence="1">
    <location>
        <begin position="23"/>
        <end position="701"/>
    </location>
</feature>
<evidence type="ECO:0000313" key="4">
    <source>
        <dbReference type="Proteomes" id="UP001589605"/>
    </source>
</evidence>
<organism evidence="3 4">
    <name type="scientific">Formosa undariae</name>
    <dbReference type="NCBI Taxonomy" id="1325436"/>
    <lineage>
        <taxon>Bacteria</taxon>
        <taxon>Pseudomonadati</taxon>
        <taxon>Bacteroidota</taxon>
        <taxon>Flavobacteriia</taxon>
        <taxon>Flavobacteriales</taxon>
        <taxon>Flavobacteriaceae</taxon>
        <taxon>Formosa</taxon>
    </lineage>
</organism>